<feature type="transmembrane region" description="Helical" evidence="8">
    <location>
        <begin position="84"/>
        <end position="103"/>
    </location>
</feature>
<keyword evidence="5 8" id="KW-1133">Transmembrane helix</keyword>
<keyword evidence="10" id="KW-1185">Reference proteome</keyword>
<dbReference type="PANTHER" id="PTHR43829">
    <property type="entry name" value="AQUAPORIN OR AQUAGLYCEROPORIN RELATED"/>
    <property type="match status" value="1"/>
</dbReference>
<dbReference type="OrthoDB" id="9807293at2"/>
<sequence>MTPFVAEVVGTALLILLGNGVVANCVLKGTKGHNGGWIVITTAWAFAVFVGVVVAGPISGAHLNPAVTVGLATAGKFAWADAPLYIVAQLIGAIIGAFIVWVFHKDHFAITDDEGAKRACFCTEPAICNFPSNLFSEVVGTFVLVFVIFYLVSDANIAFPGADIDPDTGKAITTPIGLGSIGALPVAILVWVIGLSLGGTTGYAINPARDAGPRIVLTILSGKLNAKPDWAYGIVPIVGPIVGAILAALAACCLA</sequence>
<keyword evidence="4 7" id="KW-0812">Transmembrane</keyword>
<feature type="transmembrane region" description="Helical" evidence="8">
    <location>
        <begin position="230"/>
        <end position="254"/>
    </location>
</feature>
<dbReference type="Gene3D" id="1.20.1080.10">
    <property type="entry name" value="Glycerol uptake facilitator protein"/>
    <property type="match status" value="1"/>
</dbReference>
<accession>A0A380N1V9</accession>
<evidence type="ECO:0000256" key="3">
    <source>
        <dbReference type="ARBA" id="ARBA00022448"/>
    </source>
</evidence>
<dbReference type="InterPro" id="IPR022357">
    <property type="entry name" value="MIP_CS"/>
</dbReference>
<dbReference type="GO" id="GO:0005886">
    <property type="term" value="C:plasma membrane"/>
    <property type="evidence" value="ECO:0007669"/>
    <property type="project" value="TreeGrafter"/>
</dbReference>
<proteinExistence type="inferred from homology"/>
<dbReference type="GO" id="GO:0015254">
    <property type="term" value="F:glycerol channel activity"/>
    <property type="evidence" value="ECO:0007669"/>
    <property type="project" value="TreeGrafter"/>
</dbReference>
<evidence type="ECO:0000256" key="7">
    <source>
        <dbReference type="RuleBase" id="RU000477"/>
    </source>
</evidence>
<name>A0A380N1V9_9GAMM</name>
<dbReference type="Proteomes" id="UP000254601">
    <property type="component" value="Unassembled WGS sequence"/>
</dbReference>
<evidence type="ECO:0000256" key="5">
    <source>
        <dbReference type="ARBA" id="ARBA00022989"/>
    </source>
</evidence>
<keyword evidence="3 7" id="KW-0813">Transport</keyword>
<dbReference type="PROSITE" id="PS00221">
    <property type="entry name" value="MIP"/>
    <property type="match status" value="1"/>
</dbReference>
<evidence type="ECO:0000256" key="4">
    <source>
        <dbReference type="ARBA" id="ARBA00022692"/>
    </source>
</evidence>
<dbReference type="Pfam" id="PF00230">
    <property type="entry name" value="MIP"/>
    <property type="match status" value="1"/>
</dbReference>
<feature type="transmembrane region" description="Helical" evidence="8">
    <location>
        <begin position="39"/>
        <end position="63"/>
    </location>
</feature>
<protein>
    <submittedName>
        <fullName evidence="9">Glyceroaquaporin</fullName>
    </submittedName>
</protein>
<evidence type="ECO:0000313" key="9">
    <source>
        <dbReference type="EMBL" id="SUO97747.1"/>
    </source>
</evidence>
<dbReference type="InterPro" id="IPR000425">
    <property type="entry name" value="MIP"/>
</dbReference>
<organism evidence="9 10">
    <name type="scientific">Suttonella ornithocola</name>
    <dbReference type="NCBI Taxonomy" id="279832"/>
    <lineage>
        <taxon>Bacteria</taxon>
        <taxon>Pseudomonadati</taxon>
        <taxon>Pseudomonadota</taxon>
        <taxon>Gammaproteobacteria</taxon>
        <taxon>Cardiobacteriales</taxon>
        <taxon>Cardiobacteriaceae</taxon>
        <taxon>Suttonella</taxon>
    </lineage>
</organism>
<gene>
    <name evidence="9" type="primary">gla</name>
    <name evidence="9" type="ORF">NCTC13337_02598</name>
</gene>
<dbReference type="AlphaFoldDB" id="A0A380N1V9"/>
<evidence type="ECO:0000256" key="1">
    <source>
        <dbReference type="ARBA" id="ARBA00004141"/>
    </source>
</evidence>
<dbReference type="SUPFAM" id="SSF81338">
    <property type="entry name" value="Aquaporin-like"/>
    <property type="match status" value="1"/>
</dbReference>
<feature type="transmembrane region" description="Helical" evidence="8">
    <location>
        <begin position="139"/>
        <end position="159"/>
    </location>
</feature>
<comment type="similarity">
    <text evidence="2 7">Belongs to the MIP/aquaporin (TC 1.A.8) family.</text>
</comment>
<dbReference type="RefSeq" id="WP_072577288.1">
    <property type="nucleotide sequence ID" value="NZ_LWHB01000153.1"/>
</dbReference>
<feature type="transmembrane region" description="Helical" evidence="8">
    <location>
        <begin position="171"/>
        <end position="193"/>
    </location>
</feature>
<dbReference type="PRINTS" id="PR00783">
    <property type="entry name" value="MINTRINSICP"/>
</dbReference>
<dbReference type="InterPro" id="IPR050363">
    <property type="entry name" value="MIP/Aquaporin"/>
</dbReference>
<dbReference type="EMBL" id="UHIC01000001">
    <property type="protein sequence ID" value="SUO97747.1"/>
    <property type="molecule type" value="Genomic_DNA"/>
</dbReference>
<evidence type="ECO:0000256" key="2">
    <source>
        <dbReference type="ARBA" id="ARBA00006175"/>
    </source>
</evidence>
<evidence type="ECO:0000313" key="10">
    <source>
        <dbReference type="Proteomes" id="UP000254601"/>
    </source>
</evidence>
<dbReference type="PANTHER" id="PTHR43829:SF9">
    <property type="entry name" value="AQUAPORIN-9"/>
    <property type="match status" value="1"/>
</dbReference>
<keyword evidence="6 8" id="KW-0472">Membrane</keyword>
<comment type="subcellular location">
    <subcellularLocation>
        <location evidence="1">Membrane</location>
        <topology evidence="1">Multi-pass membrane protein</topology>
    </subcellularLocation>
</comment>
<evidence type="ECO:0000256" key="8">
    <source>
        <dbReference type="SAM" id="Phobius"/>
    </source>
</evidence>
<reference evidence="9 10" key="1">
    <citation type="submission" date="2018-06" db="EMBL/GenBank/DDBJ databases">
        <authorList>
            <consortium name="Pathogen Informatics"/>
            <person name="Doyle S."/>
        </authorList>
    </citation>
    <scope>NUCLEOTIDE SEQUENCE [LARGE SCALE GENOMIC DNA]</scope>
    <source>
        <strain evidence="9 10">NCTC13337</strain>
    </source>
</reference>
<dbReference type="InterPro" id="IPR023271">
    <property type="entry name" value="Aquaporin-like"/>
</dbReference>
<evidence type="ECO:0000256" key="6">
    <source>
        <dbReference type="ARBA" id="ARBA00023136"/>
    </source>
</evidence>